<protein>
    <submittedName>
        <fullName evidence="2">Uncharacterized protein LOC117233466</fullName>
    </submittedName>
</protein>
<sequence length="198" mass="22898">MFCSRVVSIACVDGAVSVRRRCEEMVKYEPFLKGLAIVRRQLPFTMESFLKRKTSAILGLHRAIVTLMAFLKRSHLRGKLSDCIVSASSAAMRKFQIKSNLRLSRGESPQAGSSYYDLHIPCVRIRSESRKRRRRNVTTTPSICNPEETLRRIEKEALLSSRDTSSNNNLNLLYVFVIYLFIHRNRYRRTPMKVHAVF</sequence>
<keyword evidence="1" id="KW-1185">Reference proteome</keyword>
<evidence type="ECO:0000313" key="1">
    <source>
        <dbReference type="Proteomes" id="UP000504631"/>
    </source>
</evidence>
<accession>A0A6J3K9A1</accession>
<dbReference type="RefSeq" id="XP_033349698.1">
    <property type="nucleotide sequence ID" value="XM_033493807.1"/>
</dbReference>
<dbReference type="AlphaFoldDB" id="A0A6J3K9A1"/>
<dbReference type="Proteomes" id="UP000504631">
    <property type="component" value="Unplaced"/>
</dbReference>
<dbReference type="KEGG" id="bvk:117233466"/>
<proteinExistence type="predicted"/>
<organism evidence="1 2">
    <name type="scientific">Bombus vosnesenskii</name>
    <dbReference type="NCBI Taxonomy" id="207650"/>
    <lineage>
        <taxon>Eukaryota</taxon>
        <taxon>Metazoa</taxon>
        <taxon>Ecdysozoa</taxon>
        <taxon>Arthropoda</taxon>
        <taxon>Hexapoda</taxon>
        <taxon>Insecta</taxon>
        <taxon>Pterygota</taxon>
        <taxon>Neoptera</taxon>
        <taxon>Endopterygota</taxon>
        <taxon>Hymenoptera</taxon>
        <taxon>Apocrita</taxon>
        <taxon>Aculeata</taxon>
        <taxon>Apoidea</taxon>
        <taxon>Anthophila</taxon>
        <taxon>Apidae</taxon>
        <taxon>Bombus</taxon>
        <taxon>Pyrobombus</taxon>
    </lineage>
</organism>
<gene>
    <name evidence="2" type="primary">LOC117233466</name>
</gene>
<reference evidence="2" key="1">
    <citation type="submission" date="2025-08" db="UniProtKB">
        <authorList>
            <consortium name="RefSeq"/>
        </authorList>
    </citation>
    <scope>IDENTIFICATION</scope>
    <source>
        <tissue evidence="2">Muscle</tissue>
    </source>
</reference>
<name>A0A6J3K9A1_9HYME</name>
<dbReference type="GeneID" id="117233466"/>
<evidence type="ECO:0000313" key="2">
    <source>
        <dbReference type="RefSeq" id="XP_033349698.1"/>
    </source>
</evidence>